<keyword evidence="4 7" id="KW-0812">Transmembrane</keyword>
<dbReference type="eggNOG" id="COG0586">
    <property type="taxonomic scope" value="Bacteria"/>
</dbReference>
<evidence type="ECO:0000256" key="1">
    <source>
        <dbReference type="ARBA" id="ARBA00004651"/>
    </source>
</evidence>
<dbReference type="Pfam" id="PF09335">
    <property type="entry name" value="VTT_dom"/>
    <property type="match status" value="1"/>
</dbReference>
<gene>
    <name evidence="9" type="ORF">HMPREF0493_0508</name>
</gene>
<dbReference type="EMBL" id="ADNY01000015">
    <property type="protein sequence ID" value="EFG55849.1"/>
    <property type="molecule type" value="Genomic_DNA"/>
</dbReference>
<keyword evidence="3" id="KW-1003">Cell membrane</keyword>
<dbReference type="PANTHER" id="PTHR42709:SF6">
    <property type="entry name" value="UNDECAPRENYL PHOSPHATE TRANSPORTER A"/>
    <property type="match status" value="1"/>
</dbReference>
<proteinExistence type="inferred from homology"/>
<dbReference type="AlphaFoldDB" id="D4YSN0"/>
<evidence type="ECO:0000256" key="4">
    <source>
        <dbReference type="ARBA" id="ARBA00022692"/>
    </source>
</evidence>
<evidence type="ECO:0000259" key="8">
    <source>
        <dbReference type="Pfam" id="PF09335"/>
    </source>
</evidence>
<accession>D4YSN0</accession>
<keyword evidence="10" id="KW-1185">Reference proteome</keyword>
<evidence type="ECO:0000256" key="6">
    <source>
        <dbReference type="ARBA" id="ARBA00023136"/>
    </source>
</evidence>
<dbReference type="PATRIC" id="fig|585524.9.peg.1091"/>
<protein>
    <recommendedName>
        <fullName evidence="8">VTT domain-containing protein</fullName>
    </recommendedName>
</protein>
<keyword evidence="5 7" id="KW-1133">Transmembrane helix</keyword>
<keyword evidence="6 7" id="KW-0472">Membrane</keyword>
<comment type="caution">
    <text evidence="9">The sequence shown here is derived from an EMBL/GenBank/DDBJ whole genome shotgun (WGS) entry which is preliminary data.</text>
</comment>
<feature type="domain" description="VTT" evidence="8">
    <location>
        <begin position="7"/>
        <end position="88"/>
    </location>
</feature>
<evidence type="ECO:0000313" key="9">
    <source>
        <dbReference type="EMBL" id="EFG55849.1"/>
    </source>
</evidence>
<evidence type="ECO:0000313" key="10">
    <source>
        <dbReference type="Proteomes" id="UP000004069"/>
    </source>
</evidence>
<sequence length="96" mass="10834">MTGKTQMNIVGLVIASTIGSLIGAIILYWIGSLLTEERLTKLFAHPLFKKLGFKKDDVKRSIVWFDKHGIKTIFFGRFVLVIRSLISLSQPELLSK</sequence>
<name>D4YSN0_9LACO</name>
<dbReference type="GO" id="GO:0005886">
    <property type="term" value="C:plasma membrane"/>
    <property type="evidence" value="ECO:0007669"/>
    <property type="project" value="UniProtKB-SubCell"/>
</dbReference>
<dbReference type="InterPro" id="IPR032816">
    <property type="entry name" value="VTT_dom"/>
</dbReference>
<feature type="transmembrane region" description="Helical" evidence="7">
    <location>
        <begin position="7"/>
        <end position="30"/>
    </location>
</feature>
<dbReference type="Proteomes" id="UP000004069">
    <property type="component" value="Unassembled WGS sequence"/>
</dbReference>
<reference evidence="9 10" key="1">
    <citation type="submission" date="2010-04" db="EMBL/GenBank/DDBJ databases">
        <authorList>
            <person name="Muzny D."/>
            <person name="Qin X."/>
            <person name="Deng J."/>
            <person name="Jiang H."/>
            <person name="Liu Y."/>
            <person name="Qu J."/>
            <person name="Song X.-Z."/>
            <person name="Zhang L."/>
            <person name="Thornton R."/>
            <person name="Coyle M."/>
            <person name="Francisco L."/>
            <person name="Jackson L."/>
            <person name="Javaid M."/>
            <person name="Korchina V."/>
            <person name="Kovar C."/>
            <person name="Mata R."/>
            <person name="Mathew T."/>
            <person name="Ngo R."/>
            <person name="Nguyen L."/>
            <person name="Nguyen N."/>
            <person name="Okwuonu G."/>
            <person name="Ongeri F."/>
            <person name="Pham C."/>
            <person name="Simmons D."/>
            <person name="Wilczek-Boney K."/>
            <person name="Hale W."/>
            <person name="Jakkamsetti A."/>
            <person name="Pham P."/>
            <person name="Ruth R."/>
            <person name="San Lucas F."/>
            <person name="Warren J."/>
            <person name="Zhang J."/>
            <person name="Zhao Z."/>
            <person name="Zhou C."/>
            <person name="Zhu D."/>
            <person name="Lee S."/>
            <person name="Bess C."/>
            <person name="Blankenburg K."/>
            <person name="Forbes L."/>
            <person name="Fu Q."/>
            <person name="Gubbala S."/>
            <person name="Hirani K."/>
            <person name="Jayaseelan J.C."/>
            <person name="Lara F."/>
            <person name="Munidasa M."/>
            <person name="Palculict T."/>
            <person name="Patil S."/>
            <person name="Pu L.-L."/>
            <person name="Saada N."/>
            <person name="Tang L."/>
            <person name="Weissenberger G."/>
            <person name="Zhu Y."/>
            <person name="Hemphill L."/>
            <person name="Shang Y."/>
            <person name="Youmans B."/>
            <person name="Ayvaz T."/>
            <person name="Ross M."/>
            <person name="Santibanez J."/>
            <person name="Aqrawi P."/>
            <person name="Gross S."/>
            <person name="Joshi V."/>
            <person name="Fowler G."/>
            <person name="Nazareth L."/>
            <person name="Reid J."/>
            <person name="Worley K."/>
            <person name="Petrosino J."/>
            <person name="Highlander S."/>
            <person name="Gibbs R."/>
        </authorList>
    </citation>
    <scope>NUCLEOTIDE SEQUENCE [LARGE SCALE GENOMIC DNA]</scope>
    <source>
        <strain evidence="9 10">DSM 11664</strain>
    </source>
</reference>
<evidence type="ECO:0000256" key="7">
    <source>
        <dbReference type="SAM" id="Phobius"/>
    </source>
</evidence>
<evidence type="ECO:0000256" key="2">
    <source>
        <dbReference type="ARBA" id="ARBA00010792"/>
    </source>
</evidence>
<comment type="subcellular location">
    <subcellularLocation>
        <location evidence="1">Cell membrane</location>
        <topology evidence="1">Multi-pass membrane protein</topology>
    </subcellularLocation>
</comment>
<evidence type="ECO:0000256" key="5">
    <source>
        <dbReference type="ARBA" id="ARBA00022989"/>
    </source>
</evidence>
<comment type="similarity">
    <text evidence="2">Belongs to the DedA family.</text>
</comment>
<dbReference type="PANTHER" id="PTHR42709">
    <property type="entry name" value="ALKALINE PHOSPHATASE LIKE PROTEIN"/>
    <property type="match status" value="1"/>
</dbReference>
<evidence type="ECO:0000256" key="3">
    <source>
        <dbReference type="ARBA" id="ARBA00022475"/>
    </source>
</evidence>
<organism evidence="9 10">
    <name type="scientific">Lactobacillus amylolyticus DSM 11664</name>
    <dbReference type="NCBI Taxonomy" id="585524"/>
    <lineage>
        <taxon>Bacteria</taxon>
        <taxon>Bacillati</taxon>
        <taxon>Bacillota</taxon>
        <taxon>Bacilli</taxon>
        <taxon>Lactobacillales</taxon>
        <taxon>Lactobacillaceae</taxon>
        <taxon>Lactobacillus</taxon>
    </lineage>
</organism>
<dbReference type="InterPro" id="IPR051311">
    <property type="entry name" value="DedA_domain"/>
</dbReference>